<gene>
    <name evidence="1" type="ORF">EIW28_01560</name>
</gene>
<dbReference type="GO" id="GO:0016874">
    <property type="term" value="F:ligase activity"/>
    <property type="evidence" value="ECO:0007669"/>
    <property type="project" value="UniProtKB-KW"/>
</dbReference>
<dbReference type="InterPro" id="IPR024185">
    <property type="entry name" value="FTHF_cligase-like_sf"/>
</dbReference>
<reference evidence="1 2" key="1">
    <citation type="submission" date="2018-12" db="EMBL/GenBank/DDBJ databases">
        <title>Glycomyces sp. YIM 121974 draft genome.</title>
        <authorList>
            <person name="Li Q."/>
        </authorList>
    </citation>
    <scope>NUCLEOTIDE SEQUENCE [LARGE SCALE GENOMIC DNA]</scope>
    <source>
        <strain evidence="1 2">YIM 121974</strain>
    </source>
</reference>
<dbReference type="AlphaFoldDB" id="A0A426V3R3"/>
<dbReference type="PANTHER" id="PTHR13017:SF0">
    <property type="entry name" value="METHENYLTETRAHYDROFOLATE SYNTHASE DOMAIN-CONTAINING PROTEIN"/>
    <property type="match status" value="1"/>
</dbReference>
<dbReference type="EMBL" id="RSEB01000001">
    <property type="protein sequence ID" value="RRS01485.1"/>
    <property type="molecule type" value="Genomic_DNA"/>
</dbReference>
<dbReference type="OrthoDB" id="3242798at2"/>
<dbReference type="SUPFAM" id="SSF100950">
    <property type="entry name" value="NagB/RpiA/CoA transferase-like"/>
    <property type="match status" value="1"/>
</dbReference>
<dbReference type="InterPro" id="IPR037171">
    <property type="entry name" value="NagB/RpiA_transferase-like"/>
</dbReference>
<keyword evidence="2" id="KW-1185">Reference proteome</keyword>
<dbReference type="Pfam" id="PF01812">
    <property type="entry name" value="5-FTHF_cyc-lig"/>
    <property type="match status" value="1"/>
</dbReference>
<dbReference type="InterPro" id="IPR002698">
    <property type="entry name" value="FTHF_cligase"/>
</dbReference>
<comment type="caution">
    <text evidence="1">The sequence shown here is derived from an EMBL/GenBank/DDBJ whole genome shotgun (WGS) entry which is preliminary data.</text>
</comment>
<accession>A0A426V3R3</accession>
<keyword evidence="1" id="KW-0436">Ligase</keyword>
<dbReference type="Gene3D" id="3.40.50.10420">
    <property type="entry name" value="NagB/RpiA/CoA transferase-like"/>
    <property type="match status" value="1"/>
</dbReference>
<dbReference type="PANTHER" id="PTHR13017">
    <property type="entry name" value="5-FORMYLTETRAHYDROFOLATE CYCLO-LIGASE-RELATED"/>
    <property type="match status" value="1"/>
</dbReference>
<dbReference type="RefSeq" id="WP_125245962.1">
    <property type="nucleotide sequence ID" value="NZ_RSEB01000001.1"/>
</dbReference>
<sequence length="248" mass="26959">MSSAQAKDAIRHRVWALLERRGAADGDPAGRIPAFTGAEEAARLLASTDQWRNANAVKVNPDRAQHQVRALALAASKATYMAVPKLALDQPFYLLNSLLPSYTPDEAATRDAAEAHSLLVGAEAMQRLDLVVSGSVAVNRDGARVGKGRGYADIEYGMLTEAGLIDDRTVIATTVHDLQVVDEAIPEEPHDFRVDLIVTPTRIIRCPRGRRPHGLHKDRLKPEQLAEIPLLDALMANQRTGAERAVEA</sequence>
<protein>
    <submittedName>
        <fullName evidence="1">5-formyltetrahydrofolate cyclo-ligase</fullName>
    </submittedName>
</protein>
<dbReference type="Proteomes" id="UP000277256">
    <property type="component" value="Unassembled WGS sequence"/>
</dbReference>
<dbReference type="GO" id="GO:0005737">
    <property type="term" value="C:cytoplasm"/>
    <property type="evidence" value="ECO:0007669"/>
    <property type="project" value="TreeGrafter"/>
</dbReference>
<name>A0A426V3R3_9ACTN</name>
<proteinExistence type="predicted"/>
<evidence type="ECO:0000313" key="1">
    <source>
        <dbReference type="EMBL" id="RRS01485.1"/>
    </source>
</evidence>
<organism evidence="1 2">
    <name type="scientific">Glycomyces terrestris</name>
    <dbReference type="NCBI Taxonomy" id="2493553"/>
    <lineage>
        <taxon>Bacteria</taxon>
        <taxon>Bacillati</taxon>
        <taxon>Actinomycetota</taxon>
        <taxon>Actinomycetes</taxon>
        <taxon>Glycomycetales</taxon>
        <taxon>Glycomycetaceae</taxon>
        <taxon>Glycomyces</taxon>
    </lineage>
</organism>
<evidence type="ECO:0000313" key="2">
    <source>
        <dbReference type="Proteomes" id="UP000277256"/>
    </source>
</evidence>